<feature type="transmembrane region" description="Helical" evidence="1">
    <location>
        <begin position="20"/>
        <end position="44"/>
    </location>
</feature>
<evidence type="ECO:0000313" key="3">
    <source>
        <dbReference type="Proteomes" id="UP001055247"/>
    </source>
</evidence>
<gene>
    <name evidence="2" type="ORF">BHAOGJBA_5719</name>
</gene>
<name>A0AAV4ZUB1_9HYPH</name>
<comment type="caution">
    <text evidence="2">The sequence shown here is derived from an EMBL/GenBank/DDBJ whole genome shotgun (WGS) entry which is preliminary data.</text>
</comment>
<evidence type="ECO:0000313" key="2">
    <source>
        <dbReference type="EMBL" id="GJD92166.1"/>
    </source>
</evidence>
<evidence type="ECO:0000256" key="1">
    <source>
        <dbReference type="SAM" id="Phobius"/>
    </source>
</evidence>
<dbReference type="AlphaFoldDB" id="A0AAV4ZUB1"/>
<keyword evidence="1" id="KW-0472">Membrane</keyword>
<organism evidence="2 3">
    <name type="scientific">Methylobacterium hispanicum</name>
    <dbReference type="NCBI Taxonomy" id="270350"/>
    <lineage>
        <taxon>Bacteria</taxon>
        <taxon>Pseudomonadati</taxon>
        <taxon>Pseudomonadota</taxon>
        <taxon>Alphaproteobacteria</taxon>
        <taxon>Hyphomicrobiales</taxon>
        <taxon>Methylobacteriaceae</taxon>
        <taxon>Methylobacterium</taxon>
    </lineage>
</organism>
<dbReference type="EMBL" id="BPQO01000038">
    <property type="protein sequence ID" value="GJD92166.1"/>
    <property type="molecule type" value="Genomic_DNA"/>
</dbReference>
<dbReference type="Proteomes" id="UP001055247">
    <property type="component" value="Unassembled WGS sequence"/>
</dbReference>
<sequence>MATAPVRLVAHGDAGALSVLAPALFLAANGLVLGLAIMTVMLLLRGKMFAAPTAVSQART</sequence>
<keyword evidence="1" id="KW-0812">Transmembrane</keyword>
<accession>A0AAV4ZUB1</accession>
<protein>
    <submittedName>
        <fullName evidence="2">Uncharacterized protein</fullName>
    </submittedName>
</protein>
<keyword evidence="3" id="KW-1185">Reference proteome</keyword>
<keyword evidence="1" id="KW-1133">Transmembrane helix</keyword>
<proteinExistence type="predicted"/>
<reference evidence="2" key="1">
    <citation type="journal article" date="2016" name="Front. Microbiol.">
        <title>Genome Sequence of the Piezophilic, Mesophilic Sulfate-Reducing Bacterium Desulfovibrio indicus J2T.</title>
        <authorList>
            <person name="Cao J."/>
            <person name="Maignien L."/>
            <person name="Shao Z."/>
            <person name="Alain K."/>
            <person name="Jebbar M."/>
        </authorList>
    </citation>
    <scope>NUCLEOTIDE SEQUENCE</scope>
    <source>
        <strain evidence="2">DSM 16372</strain>
    </source>
</reference>
<reference evidence="2" key="2">
    <citation type="submission" date="2021-08" db="EMBL/GenBank/DDBJ databases">
        <authorList>
            <person name="Tani A."/>
            <person name="Ola A."/>
            <person name="Ogura Y."/>
            <person name="Katsura K."/>
            <person name="Hayashi T."/>
        </authorList>
    </citation>
    <scope>NUCLEOTIDE SEQUENCE</scope>
    <source>
        <strain evidence="2">DSM 16372</strain>
    </source>
</reference>